<dbReference type="PANTHER" id="PTHR43246">
    <property type="entry name" value="PEPTIDYL-PROLYL CIS-TRANS ISOMERASE CYP38, CHLOROPLASTIC"/>
    <property type="match status" value="1"/>
</dbReference>
<dbReference type="InterPro" id="IPR002130">
    <property type="entry name" value="Cyclophilin-type_PPIase_dom"/>
</dbReference>
<dbReference type="AlphaFoldDB" id="Q1JZE7"/>
<dbReference type="RefSeq" id="WP_006000566.1">
    <property type="nucleotide sequence ID" value="NZ_AAEW02000009.1"/>
</dbReference>
<name>Q1JZE7_DESA6</name>
<evidence type="ECO:0000256" key="2">
    <source>
        <dbReference type="ARBA" id="ARBA00023110"/>
    </source>
</evidence>
<dbReference type="InterPro" id="IPR020892">
    <property type="entry name" value="Cyclophilin-type_PPIase_CS"/>
</dbReference>
<dbReference type="Pfam" id="PF00160">
    <property type="entry name" value="Pro_isomerase"/>
    <property type="match status" value="1"/>
</dbReference>
<accession>Q1JZE7</accession>
<protein>
    <recommendedName>
        <fullName evidence="4">Peptidyl-prolyl cis-trans isomerase</fullName>
        <shortName evidence="4">PPIase</shortName>
        <ecNumber evidence="4">5.2.1.8</ecNumber>
    </recommendedName>
</protein>
<feature type="signal peptide" evidence="4">
    <location>
        <begin position="1"/>
        <end position="23"/>
    </location>
</feature>
<dbReference type="InterPro" id="IPR044665">
    <property type="entry name" value="E_coli_cyclophilin_A-like"/>
</dbReference>
<dbReference type="EMBL" id="AAEW02000009">
    <property type="protein sequence ID" value="EAT15620.1"/>
    <property type="molecule type" value="Genomic_DNA"/>
</dbReference>
<dbReference type="CDD" id="cd01920">
    <property type="entry name" value="cyclophilin_EcCYP_like"/>
    <property type="match status" value="1"/>
</dbReference>
<evidence type="ECO:0000256" key="1">
    <source>
        <dbReference type="ARBA" id="ARBA00007365"/>
    </source>
</evidence>
<dbReference type="GO" id="GO:0003755">
    <property type="term" value="F:peptidyl-prolyl cis-trans isomerase activity"/>
    <property type="evidence" value="ECO:0007669"/>
    <property type="project" value="UniProtKB-UniRule"/>
</dbReference>
<reference evidence="6" key="1">
    <citation type="submission" date="2006-05" db="EMBL/GenBank/DDBJ databases">
        <title>Annotation of the draft genome assembly of Desulfuromonas acetoxidans DSM 684.</title>
        <authorList>
            <consortium name="US DOE Joint Genome Institute (JGI-ORNL)"/>
            <person name="Larimer F."/>
            <person name="Land M."/>
            <person name="Hauser L."/>
        </authorList>
    </citation>
    <scope>NUCLEOTIDE SEQUENCE [LARGE SCALE GENOMIC DNA]</scope>
    <source>
        <strain evidence="6">DSM 684</strain>
    </source>
</reference>
<reference evidence="6" key="2">
    <citation type="submission" date="2006-05" db="EMBL/GenBank/DDBJ databases">
        <title>Sequencing of the draft genome and assembly of Desulfuromonas acetoxidans DSM 684.</title>
        <authorList>
            <consortium name="US DOE Joint Genome Institute (JGI-PGF)"/>
            <person name="Copeland A."/>
            <person name="Lucas S."/>
            <person name="Lapidus A."/>
            <person name="Barry K."/>
            <person name="Detter J.C."/>
            <person name="Glavina del Rio T."/>
            <person name="Hammon N."/>
            <person name="Israni S."/>
            <person name="Dalin E."/>
            <person name="Tice H."/>
            <person name="Bruce D."/>
            <person name="Pitluck S."/>
            <person name="Richardson P."/>
        </authorList>
    </citation>
    <scope>NUCLEOTIDE SEQUENCE [LARGE SCALE GENOMIC DNA]</scope>
    <source>
        <strain evidence="6">DSM 684</strain>
    </source>
</reference>
<evidence type="ECO:0000256" key="3">
    <source>
        <dbReference type="ARBA" id="ARBA00023235"/>
    </source>
</evidence>
<proteinExistence type="inferred from homology"/>
<gene>
    <name evidence="6" type="ORF">Dace_1482</name>
</gene>
<dbReference type="InterPro" id="IPR029000">
    <property type="entry name" value="Cyclophilin-like_dom_sf"/>
</dbReference>
<evidence type="ECO:0000313" key="6">
    <source>
        <dbReference type="EMBL" id="EAT15620.1"/>
    </source>
</evidence>
<feature type="domain" description="PPIase cyclophilin-type" evidence="5">
    <location>
        <begin position="31"/>
        <end position="187"/>
    </location>
</feature>
<dbReference type="GO" id="GO:0006457">
    <property type="term" value="P:protein folding"/>
    <property type="evidence" value="ECO:0007669"/>
    <property type="project" value="InterPro"/>
</dbReference>
<keyword evidence="3 4" id="KW-0413">Isomerase</keyword>
<feature type="chain" id="PRO_5006528614" description="Peptidyl-prolyl cis-trans isomerase" evidence="4">
    <location>
        <begin position="24"/>
        <end position="191"/>
    </location>
</feature>
<comment type="similarity">
    <text evidence="1 4">Belongs to the cyclophilin-type PPIase family.</text>
</comment>
<keyword evidence="2 4" id="KW-0697">Rotamase</keyword>
<dbReference type="Proteomes" id="UP000005695">
    <property type="component" value="Unassembled WGS sequence"/>
</dbReference>
<keyword evidence="4" id="KW-0732">Signal</keyword>
<keyword evidence="7" id="KW-1185">Reference proteome</keyword>
<dbReference type="SUPFAM" id="SSF50891">
    <property type="entry name" value="Cyclophilin-like"/>
    <property type="match status" value="1"/>
</dbReference>
<dbReference type="PRINTS" id="PR00153">
    <property type="entry name" value="CSAPPISMRASE"/>
</dbReference>
<evidence type="ECO:0000313" key="7">
    <source>
        <dbReference type="Proteomes" id="UP000005695"/>
    </source>
</evidence>
<dbReference type="PROSITE" id="PS00170">
    <property type="entry name" value="CSA_PPIASE_1"/>
    <property type="match status" value="1"/>
</dbReference>
<evidence type="ECO:0000259" key="5">
    <source>
        <dbReference type="PROSITE" id="PS50072"/>
    </source>
</evidence>
<comment type="function">
    <text evidence="4">PPIases accelerate the folding of proteins. It catalyzes the cis-trans isomerization of proline imidic peptide bonds in oligopeptides.</text>
</comment>
<comment type="caution">
    <text evidence="6">The sequence shown here is derived from an EMBL/GenBank/DDBJ whole genome shotgun (WGS) entry which is preliminary data.</text>
</comment>
<dbReference type="PROSITE" id="PS50072">
    <property type="entry name" value="CSA_PPIASE_2"/>
    <property type="match status" value="1"/>
</dbReference>
<evidence type="ECO:0000256" key="4">
    <source>
        <dbReference type="RuleBase" id="RU363019"/>
    </source>
</evidence>
<dbReference type="EC" id="5.2.1.8" evidence="4"/>
<comment type="catalytic activity">
    <reaction evidence="4">
        <text>[protein]-peptidylproline (omega=180) = [protein]-peptidylproline (omega=0)</text>
        <dbReference type="Rhea" id="RHEA:16237"/>
        <dbReference type="Rhea" id="RHEA-COMP:10747"/>
        <dbReference type="Rhea" id="RHEA-COMP:10748"/>
        <dbReference type="ChEBI" id="CHEBI:83833"/>
        <dbReference type="ChEBI" id="CHEBI:83834"/>
        <dbReference type="EC" id="5.2.1.8"/>
    </reaction>
</comment>
<dbReference type="Gene3D" id="2.40.100.10">
    <property type="entry name" value="Cyclophilin-like"/>
    <property type="match status" value="1"/>
</dbReference>
<organism evidence="6 7">
    <name type="scientific">Desulfuromonas acetoxidans (strain DSM 684 / 11070)</name>
    <dbReference type="NCBI Taxonomy" id="281689"/>
    <lineage>
        <taxon>Bacteria</taxon>
        <taxon>Pseudomonadati</taxon>
        <taxon>Thermodesulfobacteriota</taxon>
        <taxon>Desulfuromonadia</taxon>
        <taxon>Desulfuromonadales</taxon>
        <taxon>Desulfuromonadaceae</taxon>
        <taxon>Desulfuromonas</taxon>
    </lineage>
</organism>
<sequence>MMLSIQKIVFIALAVLIPTVCMAGPQVKMTTNYGPIVIELDDTHAPVSTNNFLRYTDGGFYNGTIFHRVIPGFMIQGGGFTQKMDRKVTRQPITNEATNGLKNMRGTIAMARTGRVDSATSQFFINLVDNAFLDHKTKTARGYGYAVFGKVIEGMDVVDKIAKVKTGRKKGMADVPSQSVIIESVERIAAP</sequence>